<keyword evidence="3" id="KW-1185">Reference proteome</keyword>
<proteinExistence type="predicted"/>
<dbReference type="Proteomes" id="UP000198733">
    <property type="component" value="Unassembled WGS sequence"/>
</dbReference>
<evidence type="ECO:0000313" key="2">
    <source>
        <dbReference type="EMBL" id="SEP63491.1"/>
    </source>
</evidence>
<feature type="domain" description="Putative Flp pilus-assembly TadG-like N-terminal" evidence="1">
    <location>
        <begin position="18"/>
        <end position="61"/>
    </location>
</feature>
<accession>A0A1H8ZGL8</accession>
<comment type="caution">
    <text evidence="2">The sequence shown here is derived from an EMBL/GenBank/DDBJ whole genome shotgun (WGS) entry which is preliminary data.</text>
</comment>
<evidence type="ECO:0000313" key="3">
    <source>
        <dbReference type="Proteomes" id="UP000198733"/>
    </source>
</evidence>
<evidence type="ECO:0000259" key="1">
    <source>
        <dbReference type="Pfam" id="PF13400"/>
    </source>
</evidence>
<protein>
    <submittedName>
        <fullName evidence="2">Flp pilus assembly protein TadG</fullName>
    </submittedName>
</protein>
<gene>
    <name evidence="2" type="ORF">SAMN05216232_0427</name>
</gene>
<dbReference type="InterPro" id="IPR028087">
    <property type="entry name" value="Tad_N"/>
</dbReference>
<sequence>MMKKKFKLLFKEQSGIAMILVALLMLVLIGFSAIVVDAGGLYLEKSRLQKSLDAAVLGGAQVLTTSEANAKAVAIDIAADNGFTVIDSEVSTGENFIEIHKTVNKDLTFARVLGFDQTDVAAKARAEIMNTLIGGDGITPVGVELGDEWEFADGTPYVMNFQPGNGENSSVGGNFGFLGIDGNGAQALADAILNGADFEVYDPDDPESYEYVETETGAMVGPVNDAFETLIEQDADKEHCQTYETADNTCSRVVTVPIVEEYTESGSSEVRIVGFAAFWIESVHHFELSGRFIDYVRSGEFSAEGEDYGISGVKLVE</sequence>
<dbReference type="EMBL" id="FOEH01000001">
    <property type="protein sequence ID" value="SEP63491.1"/>
    <property type="molecule type" value="Genomic_DNA"/>
</dbReference>
<organism evidence="2 3">
    <name type="scientific">Virgibacillus subterraneus</name>
    <dbReference type="NCBI Taxonomy" id="621109"/>
    <lineage>
        <taxon>Bacteria</taxon>
        <taxon>Bacillati</taxon>
        <taxon>Bacillota</taxon>
        <taxon>Bacilli</taxon>
        <taxon>Bacillales</taxon>
        <taxon>Bacillaceae</taxon>
        <taxon>Virgibacillus</taxon>
    </lineage>
</organism>
<dbReference type="Pfam" id="PF13400">
    <property type="entry name" value="Tad"/>
    <property type="match status" value="1"/>
</dbReference>
<name>A0A1H8ZGL8_9BACI</name>
<reference evidence="2 3" key="1">
    <citation type="submission" date="2016-10" db="EMBL/GenBank/DDBJ databases">
        <authorList>
            <person name="Varghese N."/>
            <person name="Submissions S."/>
        </authorList>
    </citation>
    <scope>NUCLEOTIDE SEQUENCE [LARGE SCALE GENOMIC DNA]</scope>
    <source>
        <strain evidence="2 3">CGMCC 1.7734</strain>
    </source>
</reference>